<keyword evidence="4" id="KW-0418">Kinase</keyword>
<dbReference type="GO" id="GO:0005524">
    <property type="term" value="F:ATP binding"/>
    <property type="evidence" value="ECO:0007669"/>
    <property type="project" value="UniProtKB-KW"/>
</dbReference>
<dbReference type="Proteomes" id="UP001331761">
    <property type="component" value="Unassembled WGS sequence"/>
</dbReference>
<dbReference type="EMBL" id="WIXE01011124">
    <property type="protein sequence ID" value="KAK5977023.1"/>
    <property type="molecule type" value="Genomic_DNA"/>
</dbReference>
<evidence type="ECO:0000256" key="1">
    <source>
        <dbReference type="ARBA" id="ARBA00022741"/>
    </source>
</evidence>
<keyword evidence="4" id="KW-0808">Transferase</keyword>
<feature type="domain" description="Protein kinase" evidence="3">
    <location>
        <begin position="131"/>
        <end position="397"/>
    </location>
</feature>
<dbReference type="Pfam" id="PF07714">
    <property type="entry name" value="PK_Tyr_Ser-Thr"/>
    <property type="match status" value="1"/>
</dbReference>
<dbReference type="AlphaFoldDB" id="A0AAN8FYC1"/>
<sequence>MSTDGTQNELKTVPFPPHFDDLKRSIQMANRTGKKKGEESDFSAAVRETNERRAHELVTSTYYYWGSLVDSSNIDCLLTSESKEGIIKYYSVKCAANELIISGHARKLGKFIVEEHLQPVQRQYVWREEQVSPVLETPAASFDSLYEAGKVQRRKILFAAGKSIPLISIVAADLRPEERNVIINDLANFKDFGCVNTQRLWGSMVSDTQITVLLENTAVESLSNYVTTENRSSAKLLKLARQMATVVDFFERLKFIHKKLSIDVCLLTANENLKVVVFCLSTGLIPKRIYMDDVERCRWMPWECLKGYDGSEPDPYDQPAVIWTLGTMVWSMFHRAAIPFENETVAEIRSRAYRKDATLDIIEELLPNGVLELLQSCWAERSKRPSSRAVLKALKKLEQQSVTEKSSPS</sequence>
<organism evidence="4 5">
    <name type="scientific">Trichostrongylus colubriformis</name>
    <name type="common">Black scour worm</name>
    <dbReference type="NCBI Taxonomy" id="6319"/>
    <lineage>
        <taxon>Eukaryota</taxon>
        <taxon>Metazoa</taxon>
        <taxon>Ecdysozoa</taxon>
        <taxon>Nematoda</taxon>
        <taxon>Chromadorea</taxon>
        <taxon>Rhabditida</taxon>
        <taxon>Rhabditina</taxon>
        <taxon>Rhabditomorpha</taxon>
        <taxon>Strongyloidea</taxon>
        <taxon>Trichostrongylidae</taxon>
        <taxon>Trichostrongylus</taxon>
    </lineage>
</organism>
<evidence type="ECO:0000313" key="5">
    <source>
        <dbReference type="Proteomes" id="UP001331761"/>
    </source>
</evidence>
<evidence type="ECO:0000259" key="3">
    <source>
        <dbReference type="PROSITE" id="PS50011"/>
    </source>
</evidence>
<evidence type="ECO:0000313" key="4">
    <source>
        <dbReference type="EMBL" id="KAK5977023.1"/>
    </source>
</evidence>
<dbReference type="InterPro" id="IPR000719">
    <property type="entry name" value="Prot_kinase_dom"/>
</dbReference>
<keyword evidence="5" id="KW-1185">Reference proteome</keyword>
<evidence type="ECO:0000256" key="2">
    <source>
        <dbReference type="ARBA" id="ARBA00022840"/>
    </source>
</evidence>
<comment type="caution">
    <text evidence="4">The sequence shown here is derived from an EMBL/GenBank/DDBJ whole genome shotgun (WGS) entry which is preliminary data.</text>
</comment>
<dbReference type="InterPro" id="IPR050198">
    <property type="entry name" value="Non-receptor_tyrosine_kinases"/>
</dbReference>
<dbReference type="SUPFAM" id="SSF56112">
    <property type="entry name" value="Protein kinase-like (PK-like)"/>
    <property type="match status" value="1"/>
</dbReference>
<reference evidence="4 5" key="1">
    <citation type="submission" date="2019-10" db="EMBL/GenBank/DDBJ databases">
        <title>Assembly and Annotation for the nematode Trichostrongylus colubriformis.</title>
        <authorList>
            <person name="Martin J."/>
        </authorList>
    </citation>
    <scope>NUCLEOTIDE SEQUENCE [LARGE SCALE GENOMIC DNA]</scope>
    <source>
        <strain evidence="4">G859</strain>
        <tissue evidence="4">Whole worm</tissue>
    </source>
</reference>
<accession>A0AAN8FYC1</accession>
<gene>
    <name evidence="4" type="ORF">GCK32_007752</name>
</gene>
<dbReference type="GO" id="GO:0004672">
    <property type="term" value="F:protein kinase activity"/>
    <property type="evidence" value="ECO:0007669"/>
    <property type="project" value="InterPro"/>
</dbReference>
<protein>
    <submittedName>
        <fullName evidence="4">Protein kinase domain-containing protein</fullName>
    </submittedName>
</protein>
<dbReference type="Gene3D" id="1.10.510.10">
    <property type="entry name" value="Transferase(Phosphotransferase) domain 1"/>
    <property type="match status" value="1"/>
</dbReference>
<dbReference type="InterPro" id="IPR001245">
    <property type="entry name" value="Ser-Thr/Tyr_kinase_cat_dom"/>
</dbReference>
<dbReference type="PROSITE" id="PS50011">
    <property type="entry name" value="PROTEIN_KINASE_DOM"/>
    <property type="match status" value="1"/>
</dbReference>
<keyword evidence="1" id="KW-0547">Nucleotide-binding</keyword>
<keyword evidence="2" id="KW-0067">ATP-binding</keyword>
<proteinExistence type="predicted"/>
<dbReference type="InterPro" id="IPR011009">
    <property type="entry name" value="Kinase-like_dom_sf"/>
</dbReference>
<name>A0AAN8FYC1_TRICO</name>
<dbReference type="PANTHER" id="PTHR24418">
    <property type="entry name" value="TYROSINE-PROTEIN KINASE"/>
    <property type="match status" value="1"/>
</dbReference>